<protein>
    <recommendedName>
        <fullName evidence="4">Carboxypeptidase regulatory-like domain-containing protein</fullName>
    </recommendedName>
</protein>
<proteinExistence type="predicted"/>
<gene>
    <name evidence="2" type="ORF">ACG0Z6_05565</name>
</gene>
<sequence length="148" mass="14902">MKQLRLCTLLSTVALAACGGGGSDDSLVGACVHTAMDPVLRIESVTDEQGRSLGTVTISDVTLAGTPVRGEVLSAGGTSITRNGDSLVCTLPCGLFTQPGKYGFTLGASGYVAQTFQVDAKYANFVGGCPSTSSGGTVFSARLSRSGA</sequence>
<organism evidence="2 3">
    <name type="scientific">Roseateles rivi</name>
    <dbReference type="NCBI Taxonomy" id="3299028"/>
    <lineage>
        <taxon>Bacteria</taxon>
        <taxon>Pseudomonadati</taxon>
        <taxon>Pseudomonadota</taxon>
        <taxon>Betaproteobacteria</taxon>
        <taxon>Burkholderiales</taxon>
        <taxon>Sphaerotilaceae</taxon>
        <taxon>Roseateles</taxon>
    </lineage>
</organism>
<evidence type="ECO:0008006" key="4">
    <source>
        <dbReference type="Google" id="ProtNLM"/>
    </source>
</evidence>
<dbReference type="Proteomes" id="UP001606099">
    <property type="component" value="Unassembled WGS sequence"/>
</dbReference>
<feature type="chain" id="PRO_5046244939" description="Carboxypeptidase regulatory-like domain-containing protein" evidence="1">
    <location>
        <begin position="17"/>
        <end position="148"/>
    </location>
</feature>
<keyword evidence="1" id="KW-0732">Signal</keyword>
<reference evidence="2 3" key="1">
    <citation type="submission" date="2024-08" db="EMBL/GenBank/DDBJ databases">
        <authorList>
            <person name="Lu H."/>
        </authorList>
    </citation>
    <scope>NUCLEOTIDE SEQUENCE [LARGE SCALE GENOMIC DNA]</scope>
    <source>
        <strain evidence="2 3">BYS180W</strain>
    </source>
</reference>
<feature type="signal peptide" evidence="1">
    <location>
        <begin position="1"/>
        <end position="16"/>
    </location>
</feature>
<dbReference type="EMBL" id="JBIGHZ010000002">
    <property type="protein sequence ID" value="MFG6447710.1"/>
    <property type="molecule type" value="Genomic_DNA"/>
</dbReference>
<accession>A0ABW7FTQ8</accession>
<evidence type="ECO:0000313" key="3">
    <source>
        <dbReference type="Proteomes" id="UP001606099"/>
    </source>
</evidence>
<comment type="caution">
    <text evidence="2">The sequence shown here is derived from an EMBL/GenBank/DDBJ whole genome shotgun (WGS) entry which is preliminary data.</text>
</comment>
<dbReference type="PROSITE" id="PS51257">
    <property type="entry name" value="PROKAR_LIPOPROTEIN"/>
    <property type="match status" value="1"/>
</dbReference>
<keyword evidence="3" id="KW-1185">Reference proteome</keyword>
<name>A0ABW7FTQ8_9BURK</name>
<evidence type="ECO:0000313" key="2">
    <source>
        <dbReference type="EMBL" id="MFG6447710.1"/>
    </source>
</evidence>
<evidence type="ECO:0000256" key="1">
    <source>
        <dbReference type="SAM" id="SignalP"/>
    </source>
</evidence>